<name>A0A0C9UWJ8_SPHS4</name>
<organism evidence="2 3">
    <name type="scientific">Sphaerobolus stellatus (strain SS14)</name>
    <dbReference type="NCBI Taxonomy" id="990650"/>
    <lineage>
        <taxon>Eukaryota</taxon>
        <taxon>Fungi</taxon>
        <taxon>Dikarya</taxon>
        <taxon>Basidiomycota</taxon>
        <taxon>Agaricomycotina</taxon>
        <taxon>Agaricomycetes</taxon>
        <taxon>Phallomycetidae</taxon>
        <taxon>Geastrales</taxon>
        <taxon>Sphaerobolaceae</taxon>
        <taxon>Sphaerobolus</taxon>
    </lineage>
</organism>
<evidence type="ECO:0000313" key="2">
    <source>
        <dbReference type="EMBL" id="KIJ29520.1"/>
    </source>
</evidence>
<dbReference type="HOGENOM" id="CLU_1595602_0_0_1"/>
<dbReference type="EMBL" id="KN837281">
    <property type="protein sequence ID" value="KIJ29520.1"/>
    <property type="molecule type" value="Genomic_DNA"/>
</dbReference>
<accession>A0A0C9UWJ8</accession>
<dbReference type="Proteomes" id="UP000054279">
    <property type="component" value="Unassembled WGS sequence"/>
</dbReference>
<evidence type="ECO:0000313" key="3">
    <source>
        <dbReference type="Proteomes" id="UP000054279"/>
    </source>
</evidence>
<sequence>MKADAPGPSRTLRNAPVIPVIPPPHPIPDSPLSSLPSTPSVAPRPRTSVSGSEDESELLETTVVKPKPRRQFLDSGGGRTSLRSPQSNIPVRTPSARPSRTDVFEGQGTSDQLLSVDWVEEYALAAEISDAEALEPRSLTEAQLGADWPLWQSAIHEELANLKAAGT</sequence>
<gene>
    <name evidence="2" type="ORF">M422DRAFT_54132</name>
</gene>
<keyword evidence="3" id="KW-1185">Reference proteome</keyword>
<reference evidence="2 3" key="1">
    <citation type="submission" date="2014-06" db="EMBL/GenBank/DDBJ databases">
        <title>Evolutionary Origins and Diversification of the Mycorrhizal Mutualists.</title>
        <authorList>
            <consortium name="DOE Joint Genome Institute"/>
            <consortium name="Mycorrhizal Genomics Consortium"/>
            <person name="Kohler A."/>
            <person name="Kuo A."/>
            <person name="Nagy L.G."/>
            <person name="Floudas D."/>
            <person name="Copeland A."/>
            <person name="Barry K.W."/>
            <person name="Cichocki N."/>
            <person name="Veneault-Fourrey C."/>
            <person name="LaButti K."/>
            <person name="Lindquist E.A."/>
            <person name="Lipzen A."/>
            <person name="Lundell T."/>
            <person name="Morin E."/>
            <person name="Murat C."/>
            <person name="Riley R."/>
            <person name="Ohm R."/>
            <person name="Sun H."/>
            <person name="Tunlid A."/>
            <person name="Henrissat B."/>
            <person name="Grigoriev I.V."/>
            <person name="Hibbett D.S."/>
            <person name="Martin F."/>
        </authorList>
    </citation>
    <scope>NUCLEOTIDE SEQUENCE [LARGE SCALE GENOMIC DNA]</scope>
    <source>
        <strain evidence="2 3">SS14</strain>
    </source>
</reference>
<feature type="compositionally biased region" description="Pro residues" evidence="1">
    <location>
        <begin position="19"/>
        <end position="29"/>
    </location>
</feature>
<evidence type="ECO:0000256" key="1">
    <source>
        <dbReference type="SAM" id="MobiDB-lite"/>
    </source>
</evidence>
<dbReference type="OrthoDB" id="3045612at2759"/>
<feature type="compositionally biased region" description="Low complexity" evidence="1">
    <location>
        <begin position="30"/>
        <end position="43"/>
    </location>
</feature>
<protein>
    <submittedName>
        <fullName evidence="2">Uncharacterized protein</fullName>
    </submittedName>
</protein>
<proteinExistence type="predicted"/>
<feature type="compositionally biased region" description="Polar residues" evidence="1">
    <location>
        <begin position="81"/>
        <end position="90"/>
    </location>
</feature>
<feature type="region of interest" description="Disordered" evidence="1">
    <location>
        <begin position="1"/>
        <end position="108"/>
    </location>
</feature>
<dbReference type="AlphaFoldDB" id="A0A0C9UWJ8"/>